<proteinExistence type="predicted"/>
<name>A0A5A9ZVJ5_9ACTN</name>
<gene>
    <name evidence="1" type="ORF">FGF04_37355</name>
</gene>
<dbReference type="RefSeq" id="WP_149515837.1">
    <property type="nucleotide sequence ID" value="NZ_VDFC01000089.1"/>
</dbReference>
<sequence>MPSTDGPTPRSACVPEALVQQVLSDFDAYARIRTNRDSLLTSARTGPREEEHAFSRLQDTITQLRNCLRSR</sequence>
<evidence type="ECO:0000313" key="1">
    <source>
        <dbReference type="EMBL" id="KAA0921229.1"/>
    </source>
</evidence>
<reference evidence="1 2" key="1">
    <citation type="submission" date="2019-05" db="EMBL/GenBank/DDBJ databases">
        <authorList>
            <person name="Hariharan J."/>
            <person name="Choudoir M.J."/>
            <person name="Diebold P."/>
            <person name="Panke-Buisse K."/>
            <person name="Buckley D.H."/>
        </authorList>
    </citation>
    <scope>NUCLEOTIDE SEQUENCE [LARGE SCALE GENOMIC DNA]</scope>
    <source>
        <strain evidence="1 2">SUN51</strain>
    </source>
</reference>
<dbReference type="Proteomes" id="UP000324965">
    <property type="component" value="Unassembled WGS sequence"/>
</dbReference>
<protein>
    <submittedName>
        <fullName evidence="1">Uncharacterized protein</fullName>
    </submittedName>
</protein>
<keyword evidence="2" id="KW-1185">Reference proteome</keyword>
<organism evidence="1 2">
    <name type="scientific">Streptomyces apricus</name>
    <dbReference type="NCBI Taxonomy" id="1828112"/>
    <lineage>
        <taxon>Bacteria</taxon>
        <taxon>Bacillati</taxon>
        <taxon>Actinomycetota</taxon>
        <taxon>Actinomycetes</taxon>
        <taxon>Kitasatosporales</taxon>
        <taxon>Streptomycetaceae</taxon>
        <taxon>Streptomyces</taxon>
    </lineage>
</organism>
<dbReference type="EMBL" id="VDFC01000089">
    <property type="protein sequence ID" value="KAA0921229.1"/>
    <property type="molecule type" value="Genomic_DNA"/>
</dbReference>
<comment type="caution">
    <text evidence="1">The sequence shown here is derived from an EMBL/GenBank/DDBJ whole genome shotgun (WGS) entry which is preliminary data.</text>
</comment>
<evidence type="ECO:0000313" key="2">
    <source>
        <dbReference type="Proteomes" id="UP000324965"/>
    </source>
</evidence>
<dbReference type="AlphaFoldDB" id="A0A5A9ZVJ5"/>
<accession>A0A5A9ZVJ5</accession>
<dbReference type="OrthoDB" id="4332672at2"/>